<name>A0A370PG93_ASPPH</name>
<dbReference type="SUPFAM" id="SSF51735">
    <property type="entry name" value="NAD(P)-binding Rossmann-fold domains"/>
    <property type="match status" value="1"/>
</dbReference>
<feature type="domain" description="Enoyl reductase (ER)" evidence="3">
    <location>
        <begin position="41"/>
        <end position="341"/>
    </location>
</feature>
<dbReference type="InterPro" id="IPR013154">
    <property type="entry name" value="ADH-like_N"/>
</dbReference>
<dbReference type="SMART" id="SM00829">
    <property type="entry name" value="PKS_ER"/>
    <property type="match status" value="1"/>
</dbReference>
<protein>
    <submittedName>
        <fullName evidence="4">GroES-like protein</fullName>
    </submittedName>
</protein>
<dbReference type="Gene3D" id="3.90.180.10">
    <property type="entry name" value="Medium-chain alcohol dehydrogenases, catalytic domain"/>
    <property type="match status" value="1"/>
</dbReference>
<dbReference type="PANTHER" id="PTHR45348">
    <property type="entry name" value="HYPOTHETICAL OXIDOREDUCTASE (EUROFUNG)"/>
    <property type="match status" value="1"/>
</dbReference>
<dbReference type="InterPro" id="IPR013149">
    <property type="entry name" value="ADH-like_C"/>
</dbReference>
<keyword evidence="2" id="KW-0560">Oxidoreductase</keyword>
<evidence type="ECO:0000259" key="3">
    <source>
        <dbReference type="SMART" id="SM00829"/>
    </source>
</evidence>
<dbReference type="PANTHER" id="PTHR45348:SF2">
    <property type="entry name" value="ZINC-TYPE ALCOHOL DEHYDROGENASE-LIKE PROTEIN C2E1P3.01"/>
    <property type="match status" value="1"/>
</dbReference>
<evidence type="ECO:0000256" key="1">
    <source>
        <dbReference type="ARBA" id="ARBA00008072"/>
    </source>
</evidence>
<dbReference type="Pfam" id="PF08240">
    <property type="entry name" value="ADH_N"/>
    <property type="match status" value="1"/>
</dbReference>
<dbReference type="AlphaFoldDB" id="A0A370PG93"/>
<gene>
    <name evidence="4" type="ORF">M752DRAFT_217624</name>
</gene>
<dbReference type="InterPro" id="IPR020843">
    <property type="entry name" value="ER"/>
</dbReference>
<dbReference type="InterPro" id="IPR047122">
    <property type="entry name" value="Trans-enoyl_RdTase-like"/>
</dbReference>
<dbReference type="Gene3D" id="3.40.50.720">
    <property type="entry name" value="NAD(P)-binding Rossmann-like Domain"/>
    <property type="match status" value="1"/>
</dbReference>
<dbReference type="Pfam" id="PF00107">
    <property type="entry name" value="ADH_zinc_N"/>
    <property type="match status" value="1"/>
</dbReference>
<dbReference type="InterPro" id="IPR036291">
    <property type="entry name" value="NAD(P)-bd_dom_sf"/>
</dbReference>
<dbReference type="CDD" id="cd08249">
    <property type="entry name" value="enoyl_reductase_like"/>
    <property type="match status" value="1"/>
</dbReference>
<keyword evidence="5" id="KW-1185">Reference proteome</keyword>
<evidence type="ECO:0000256" key="2">
    <source>
        <dbReference type="ARBA" id="ARBA00023002"/>
    </source>
</evidence>
<dbReference type="SUPFAM" id="SSF50129">
    <property type="entry name" value="GroES-like"/>
    <property type="match status" value="1"/>
</dbReference>
<dbReference type="GO" id="GO:0016651">
    <property type="term" value="F:oxidoreductase activity, acting on NAD(P)H"/>
    <property type="evidence" value="ECO:0007669"/>
    <property type="project" value="InterPro"/>
</dbReference>
<dbReference type="InterPro" id="IPR011032">
    <property type="entry name" value="GroES-like_sf"/>
</dbReference>
<reference evidence="4 5" key="1">
    <citation type="submission" date="2018-07" db="EMBL/GenBank/DDBJ databases">
        <title>Section-level genome sequencing of Aspergillus section Nigri to investigate inter- and intra-species variation.</title>
        <authorList>
            <consortium name="DOE Joint Genome Institute"/>
            <person name="Vesth T.C."/>
            <person name="Nybo J.L."/>
            <person name="Theobald S."/>
            <person name="Frisvad J.C."/>
            <person name="Larsen T.O."/>
            <person name="Nielsen K.F."/>
            <person name="Hoof J.B."/>
            <person name="Brandl J."/>
            <person name="Salamov A."/>
            <person name="Riley R."/>
            <person name="Gladden J.M."/>
            <person name="Phatale P."/>
            <person name="Nielsen M.T."/>
            <person name="Lyhne E.K."/>
            <person name="Kogle M.E."/>
            <person name="Strasser K."/>
            <person name="McDonnell E."/>
            <person name="Barry K."/>
            <person name="Clum A."/>
            <person name="Chen C."/>
            <person name="Nolan M."/>
            <person name="Sandor L."/>
            <person name="Kuo A."/>
            <person name="Lipzen A."/>
            <person name="Hainaut M."/>
            <person name="Drula E."/>
            <person name="Tsang A."/>
            <person name="Magnuson J.K."/>
            <person name="Henrissat B."/>
            <person name="Wiebenga A."/>
            <person name="Simmons B.A."/>
            <person name="Makela M.R."/>
            <person name="De vries R.P."/>
            <person name="Grigoriev I.V."/>
            <person name="Mortensen U.H."/>
            <person name="Baker S.E."/>
            <person name="Andersen M.R."/>
        </authorList>
    </citation>
    <scope>NUCLEOTIDE SEQUENCE [LARGE SCALE GENOMIC DNA]</scope>
    <source>
        <strain evidence="4 5">ATCC 13157</strain>
    </source>
</reference>
<comment type="similarity">
    <text evidence="1">Belongs to the zinc-containing alcohol dehydrogenase family.</text>
</comment>
<dbReference type="EMBL" id="KZ851856">
    <property type="protein sequence ID" value="RDK41198.1"/>
    <property type="molecule type" value="Genomic_DNA"/>
</dbReference>
<evidence type="ECO:0000313" key="4">
    <source>
        <dbReference type="EMBL" id="RDK41198.1"/>
    </source>
</evidence>
<dbReference type="Proteomes" id="UP000254937">
    <property type="component" value="Unassembled WGS sequence"/>
</dbReference>
<accession>A0A370PG93</accession>
<sequence length="348" mass="37619">MSPLNEAAWILKPKSDLKRFTAAYNAPSFDEVVIEVHQPIACNFTNRAVAIQPLDANIRAQAYVDVPYPFILGNGVAGIVHEVGSSVTRFKKGDRVVSDTPTYQLKETKYGGWQKFVVSNEATTAKIPASTTFEDAAAIPFALLTAVSALHLHLGMEKPGANCNKKALIWSASGSVGGYAVQYAASVGCEVIATASPRKFDYVRGLGASTVLDYKDDEIVSKLENLGPYDYIMTASGDAKGASAISEILQPNGGTFASVRAQSNEMKLAKNVSLVYDFFSMTTQKPENSDFTEWWYNDYLPGALEGKVNPTPLEKRTGGLNSIQEACTDVLEGRSPKKLVLNPQDADN</sequence>
<organism evidence="4 5">
    <name type="scientific">Aspergillus phoenicis ATCC 13157</name>
    <dbReference type="NCBI Taxonomy" id="1353007"/>
    <lineage>
        <taxon>Eukaryota</taxon>
        <taxon>Fungi</taxon>
        <taxon>Dikarya</taxon>
        <taxon>Ascomycota</taxon>
        <taxon>Pezizomycotina</taxon>
        <taxon>Eurotiomycetes</taxon>
        <taxon>Eurotiomycetidae</taxon>
        <taxon>Eurotiales</taxon>
        <taxon>Aspergillaceae</taxon>
        <taxon>Aspergillus</taxon>
    </lineage>
</organism>
<proteinExistence type="inferred from homology"/>
<evidence type="ECO:0000313" key="5">
    <source>
        <dbReference type="Proteomes" id="UP000254937"/>
    </source>
</evidence>